<accession>A0A562QU42</accession>
<dbReference type="Pfam" id="PF07435">
    <property type="entry name" value="YycH"/>
    <property type="match status" value="1"/>
</dbReference>
<dbReference type="Proteomes" id="UP000315711">
    <property type="component" value="Unassembled WGS sequence"/>
</dbReference>
<keyword evidence="1" id="KW-0472">Membrane</keyword>
<feature type="transmembrane region" description="Helical" evidence="1">
    <location>
        <begin position="9"/>
        <end position="26"/>
    </location>
</feature>
<reference evidence="3 4" key="1">
    <citation type="journal article" date="2015" name="Stand. Genomic Sci.">
        <title>Genomic Encyclopedia of Bacterial and Archaeal Type Strains, Phase III: the genomes of soil and plant-associated and newly described type strains.</title>
        <authorList>
            <person name="Whitman W.B."/>
            <person name="Woyke T."/>
            <person name="Klenk H.P."/>
            <person name="Zhou Y."/>
            <person name="Lilburn T.G."/>
            <person name="Beck B.J."/>
            <person name="De Vos P."/>
            <person name="Vandamme P."/>
            <person name="Eisen J.A."/>
            <person name="Garrity G."/>
            <person name="Hugenholtz P."/>
            <person name="Kyrpides N.C."/>
        </authorList>
    </citation>
    <scope>NUCLEOTIDE SEQUENCE [LARGE SCALE GENOMIC DNA]</scope>
    <source>
        <strain evidence="3 4">CGMCC 1.10116</strain>
    </source>
</reference>
<proteinExistence type="predicted"/>
<evidence type="ECO:0000313" key="4">
    <source>
        <dbReference type="Proteomes" id="UP000315711"/>
    </source>
</evidence>
<comment type="caution">
    <text evidence="3">The sequence shown here is derived from an EMBL/GenBank/DDBJ whole genome shotgun (WGS) entry which is preliminary data.</text>
</comment>
<dbReference type="RefSeq" id="WP_144448485.1">
    <property type="nucleotide sequence ID" value="NZ_VLKZ01000001.1"/>
</dbReference>
<keyword evidence="1" id="KW-1133">Transmembrane helix</keyword>
<sequence>MNYEHIKTGLLIGLVGLSMILTWQLWTFQPNIELLDDTARYVPNEAMSEERKLTEIIRPEQIVIHQQGRHTMIPTNDERFDQLYQKLLKTNFVEGDMLAVGPFPKQVQNGGIELIFPTSIPVDIFLSLFQVDQEEFNLPLSTINRLYMYVDAQDEQVHMQMLSSKDTQVVEVETNFSVGDFERNFLRPFNEYVEVFQANNRSSTRELSEHIYIPLGPVTAERLSFTASPIPGTFFRQALFSDPDSVKHYRQSGSVESFTDGNRMINIRNNGLFMEYRNPIFSGTHERSSKHVVQSSYEFINGHGGWTDKYILSDWNSNDLRDEAEYRLQVNDLPVLSFQGQDHMVLQTSRSGNQTETYFRPLFDLDNQPIDAREEVKLPSGEDVLNRLKQLEFFHIERLQKVAVGYEMIMPNPSFVTVEPHWFFLYDNSWRKVTFDSNEGGGSNGLE</sequence>
<name>A0A562QU42_9BACI</name>
<dbReference type="InterPro" id="IPR042274">
    <property type="entry name" value="YycH/YycI_2"/>
</dbReference>
<gene>
    <name evidence="3" type="ORF">IQ10_00056</name>
</gene>
<protein>
    <submittedName>
        <fullName evidence="3">Regulatory protein YycH of two-component signal transduction system YycFG</fullName>
    </submittedName>
</protein>
<evidence type="ECO:0000313" key="3">
    <source>
        <dbReference type="EMBL" id="TWI59636.1"/>
    </source>
</evidence>
<dbReference type="CDD" id="cd15787">
    <property type="entry name" value="YycH_N"/>
    <property type="match status" value="1"/>
</dbReference>
<dbReference type="EMBL" id="VLKZ01000001">
    <property type="protein sequence ID" value="TWI59636.1"/>
    <property type="molecule type" value="Genomic_DNA"/>
</dbReference>
<evidence type="ECO:0000256" key="1">
    <source>
        <dbReference type="SAM" id="Phobius"/>
    </source>
</evidence>
<keyword evidence="1" id="KW-0812">Transmembrane</keyword>
<dbReference type="Gene3D" id="3.30.310.160">
    <property type="entry name" value="YycH protein, domain 2"/>
    <property type="match status" value="1"/>
</dbReference>
<dbReference type="InterPro" id="IPR009996">
    <property type="entry name" value="YycH"/>
</dbReference>
<keyword evidence="4" id="KW-1185">Reference proteome</keyword>
<dbReference type="OrthoDB" id="2382185at2"/>
<feature type="domain" description="Regulatory protein YycH" evidence="2">
    <location>
        <begin position="4"/>
        <end position="440"/>
    </location>
</feature>
<dbReference type="AlphaFoldDB" id="A0A562QU42"/>
<evidence type="ECO:0000259" key="2">
    <source>
        <dbReference type="Pfam" id="PF07435"/>
    </source>
</evidence>
<organism evidence="3 4">
    <name type="scientific">Halalkalibacter nanhaiisediminis</name>
    <dbReference type="NCBI Taxonomy" id="688079"/>
    <lineage>
        <taxon>Bacteria</taxon>
        <taxon>Bacillati</taxon>
        <taxon>Bacillota</taxon>
        <taxon>Bacilli</taxon>
        <taxon>Bacillales</taxon>
        <taxon>Bacillaceae</taxon>
        <taxon>Halalkalibacter</taxon>
    </lineage>
</organism>